<evidence type="ECO:0000256" key="3">
    <source>
        <dbReference type="SAM" id="SignalP"/>
    </source>
</evidence>
<feature type="domain" description="CBM6" evidence="4">
    <location>
        <begin position="761"/>
        <end position="908"/>
    </location>
</feature>
<dbReference type="EMBL" id="BLPG01000001">
    <property type="protein sequence ID" value="GFJ93925.1"/>
    <property type="molecule type" value="Genomic_DNA"/>
</dbReference>
<dbReference type="RefSeq" id="WP_173080792.1">
    <property type="nucleotide sequence ID" value="NZ_BAABJB010000001.1"/>
</dbReference>
<evidence type="ECO:0000259" key="4">
    <source>
        <dbReference type="PROSITE" id="PS51175"/>
    </source>
</evidence>
<dbReference type="InterPro" id="IPR005084">
    <property type="entry name" value="CBM6"/>
</dbReference>
<dbReference type="CDD" id="cd04081">
    <property type="entry name" value="CBM35_galactosidase-like"/>
    <property type="match status" value="1"/>
</dbReference>
<evidence type="ECO:0000313" key="6">
    <source>
        <dbReference type="Proteomes" id="UP000482960"/>
    </source>
</evidence>
<keyword evidence="6" id="KW-1185">Reference proteome</keyword>
<accession>A0A6V8LMP7</accession>
<sequence length="1184" mass="125602">MTRKLAAAALAAVVLIGLPVPAMAADTDGLVLHYDFEGDLSGGVVTDRSGSGLNGTLVNPGAATSTTGADGSQALQLPGGAAGSSTAPYVSIPNGLFAGRTATTISTWVKWAGGADFQWVYCIGKDLNTATFITPSYSGVSKTRSSIKPVNGGSEVGVDATQKLPTDQWVNLVTTIDGQSISYYINGAKIGSTTATLNLGATMHSATNTTSGFLGKPFWGGHPFLAGALDDFRVYDTAFTDAQVAGLAGDHLATLTTVEQTTVDVATNVGTAPSLPSVTAAYSDGIDRETPVAWNAVDPASYARRGTFTVTGVVTGTDITVTANVRVVGLGDLTIDLGTNTGDFHGGASGTLYGLYGEGVPSRNLIEGMRLRTVSTKAQDGPQHPGADALEVVKPLADSTDGDVYIYMTDIYRGFPYQWPGDTPQARLDDFKAKIVKQVDQVLTLEPRYQDNIVFVPFNEPEGNMFGTGEWSYNRVSWLSDPQYYFAAWDEVYALIKAKMPDARIAGPNTSVLYDQVRGFLAHTVAAGTVPEVMTWHELSDPARIRTSVARYRAWEDEVLGGRHLPININEYAFNYHTSVPGQMIQWVSAIEESKVDADIAYWNIDGNLSDSAVQANRGNGQWWLLHAYAQMSGHTVTVTPQFPNVSYTMQGVATVDASKNQARALFGGASGDGLVTFQNAGMFGATAHAIVQEIPWTGQIGDSPQPEVVAEFDQRVSGGTVTVDFGSVLPKLKESSAYQIILTPGRNATSQAVPPTLFSASYEAEDAAHSGSPYYRNGPEGTPSNVSKFYTSGTYNVGGLRTGSGLTLDFPVSVPQTGVYDLSVFANSLNTFGAVAEQGPTNVFLRVDGGAEQELHLPLGYKWVVWDHSDTTVALTKGDHVISLAARSLDGTKTTKGDAIVDRITLALPNPAAAQAIYEAEYATLSGARVDYSRRGVSGAGRVNLAARQSATFWVYAASDREHTVHIDTGGGSGRATLTVNGQRVTDVKKSTEAKVFLSGGINKVTVTGDSGNLYLDRIRVAATSGTLRTTWYEAESATLAGSATVSGTAVTGVGGEPGNANTLTFDVQAPAAGTYALTVRYANPEQSPASHYNPDPLARPADISVNGGAARRTLFPHTFHANNFWYLTIPVQLKAGHNTVRFSSEEQPDFDGTTYISTRYPEPLRSRYAPLIDKIAITPYAG</sequence>
<reference evidence="5 6" key="2">
    <citation type="submission" date="2020-03" db="EMBL/GenBank/DDBJ databases">
        <authorList>
            <person name="Ichikawa N."/>
            <person name="Kimura A."/>
            <person name="Kitahashi Y."/>
            <person name="Uohara A."/>
        </authorList>
    </citation>
    <scope>NUCLEOTIDE SEQUENCE [LARGE SCALE GENOMIC DNA]</scope>
    <source>
        <strain evidence="5 6">NBRC 108638</strain>
    </source>
</reference>
<dbReference type="Gene3D" id="2.60.120.200">
    <property type="match status" value="1"/>
</dbReference>
<feature type="signal peptide" evidence="3">
    <location>
        <begin position="1"/>
        <end position="24"/>
    </location>
</feature>
<dbReference type="AlphaFoldDB" id="A0A6V8LMP7"/>
<feature type="chain" id="PRO_5028980355" description="CBM6 domain-containing protein" evidence="3">
    <location>
        <begin position="25"/>
        <end position="1184"/>
    </location>
</feature>
<keyword evidence="1 3" id="KW-0732">Signal</keyword>
<dbReference type="Proteomes" id="UP000482960">
    <property type="component" value="Unassembled WGS sequence"/>
</dbReference>
<comment type="caution">
    <text evidence="5">The sequence shown here is derived from an EMBL/GenBank/DDBJ whole genome shotgun (WGS) entry which is preliminary data.</text>
</comment>
<protein>
    <recommendedName>
        <fullName evidence="4">CBM6 domain-containing protein</fullName>
    </recommendedName>
</protein>
<dbReference type="SMART" id="SM00560">
    <property type="entry name" value="LamGL"/>
    <property type="match status" value="1"/>
</dbReference>
<dbReference type="InterPro" id="IPR017853">
    <property type="entry name" value="GH"/>
</dbReference>
<dbReference type="Gene3D" id="3.20.20.80">
    <property type="entry name" value="Glycosidases"/>
    <property type="match status" value="1"/>
</dbReference>
<evidence type="ECO:0000256" key="2">
    <source>
        <dbReference type="ARBA" id="ARBA00023157"/>
    </source>
</evidence>
<dbReference type="InterPro" id="IPR006558">
    <property type="entry name" value="LamG-like"/>
</dbReference>
<dbReference type="Pfam" id="PF13385">
    <property type="entry name" value="Laminin_G_3"/>
    <property type="match status" value="1"/>
</dbReference>
<evidence type="ECO:0000256" key="1">
    <source>
        <dbReference type="ARBA" id="ARBA00022729"/>
    </source>
</evidence>
<dbReference type="InterPro" id="IPR008979">
    <property type="entry name" value="Galactose-bd-like_sf"/>
</dbReference>
<proteinExistence type="predicted"/>
<gene>
    <name evidence="5" type="ORF">Prum_075670</name>
</gene>
<dbReference type="PROSITE" id="PS51175">
    <property type="entry name" value="CBM6"/>
    <property type="match status" value="2"/>
</dbReference>
<dbReference type="SUPFAM" id="SSF51445">
    <property type="entry name" value="(Trans)glycosidases"/>
    <property type="match status" value="1"/>
</dbReference>
<dbReference type="Gene3D" id="2.60.120.260">
    <property type="entry name" value="Galactose-binding domain-like"/>
    <property type="match status" value="3"/>
</dbReference>
<evidence type="ECO:0000313" key="5">
    <source>
        <dbReference type="EMBL" id="GFJ93925.1"/>
    </source>
</evidence>
<dbReference type="InterPro" id="IPR013320">
    <property type="entry name" value="ConA-like_dom_sf"/>
</dbReference>
<organism evidence="5 6">
    <name type="scientific">Phytohabitans rumicis</name>
    <dbReference type="NCBI Taxonomy" id="1076125"/>
    <lineage>
        <taxon>Bacteria</taxon>
        <taxon>Bacillati</taxon>
        <taxon>Actinomycetota</taxon>
        <taxon>Actinomycetes</taxon>
        <taxon>Micromonosporales</taxon>
        <taxon>Micromonosporaceae</taxon>
    </lineage>
</organism>
<dbReference type="GO" id="GO:0030246">
    <property type="term" value="F:carbohydrate binding"/>
    <property type="evidence" value="ECO:0007669"/>
    <property type="project" value="InterPro"/>
</dbReference>
<dbReference type="SUPFAM" id="SSF49899">
    <property type="entry name" value="Concanavalin A-like lectins/glucanases"/>
    <property type="match status" value="1"/>
</dbReference>
<keyword evidence="2" id="KW-1015">Disulfide bond</keyword>
<feature type="domain" description="CBM6" evidence="4">
    <location>
        <begin position="1032"/>
        <end position="1180"/>
    </location>
</feature>
<dbReference type="SUPFAM" id="SSF49785">
    <property type="entry name" value="Galactose-binding domain-like"/>
    <property type="match status" value="2"/>
</dbReference>
<reference evidence="5 6" key="1">
    <citation type="submission" date="2020-03" db="EMBL/GenBank/DDBJ databases">
        <title>Whole genome shotgun sequence of Phytohabitans rumicis NBRC 108638.</title>
        <authorList>
            <person name="Komaki H."/>
            <person name="Tamura T."/>
        </authorList>
    </citation>
    <scope>NUCLEOTIDE SEQUENCE [LARGE SCALE GENOMIC DNA]</scope>
    <source>
        <strain evidence="5 6">NBRC 108638</strain>
    </source>
</reference>
<dbReference type="Pfam" id="PF07532">
    <property type="entry name" value="Big_4"/>
    <property type="match status" value="1"/>
</dbReference>
<name>A0A6V8LMP7_9ACTN</name>
<dbReference type="InterPro" id="IPR011081">
    <property type="entry name" value="Big_4"/>
</dbReference>